<dbReference type="AlphaFoldDB" id="A0ABD6EZZ1"/>
<keyword evidence="3" id="KW-1185">Reference proteome</keyword>
<sequence length="224" mass="25730">MTEEQRLYRQTVRDNQLKHELLEREVNEKRTVIEVHPDYIVPDTNTFIHHLDAFQKIAESEKFKIAVPVIVLSELRKLSLLIPMKSGIELFDDESPEDWVGKRAKVAIAYLEKVKDKRIFCTVTSQGNRISPLFSAPEELSSGDEMKKNDESIQSNNDDLVLLSCCKLSARLPTPLSRISDDHIHPRIYRSVVLLTDDRALNIKAVLKNIPCRTVTSFVKWAFS</sequence>
<dbReference type="InterPro" id="IPR029060">
    <property type="entry name" value="PIN-like_dom_sf"/>
</dbReference>
<feature type="domain" description="PIN" evidence="1">
    <location>
        <begin position="38"/>
        <end position="203"/>
    </location>
</feature>
<proteinExistence type="predicted"/>
<evidence type="ECO:0000313" key="2">
    <source>
        <dbReference type="EMBL" id="MFH4982397.1"/>
    </source>
</evidence>
<protein>
    <recommendedName>
        <fullName evidence="1">PIN domain-containing protein</fullName>
    </recommendedName>
</protein>
<dbReference type="PANTHER" id="PTHR16161">
    <property type="entry name" value="TRANSCRIPTIONAL PROTEIN SWT1"/>
    <property type="match status" value="1"/>
</dbReference>
<dbReference type="EMBL" id="JBGFUD010009191">
    <property type="protein sequence ID" value="MFH4982397.1"/>
    <property type="molecule type" value="Genomic_DNA"/>
</dbReference>
<evidence type="ECO:0000259" key="1">
    <source>
        <dbReference type="SMART" id="SM00670"/>
    </source>
</evidence>
<dbReference type="PANTHER" id="PTHR16161:SF0">
    <property type="entry name" value="TRANSCRIPTIONAL PROTEIN SWT1"/>
    <property type="match status" value="1"/>
</dbReference>
<gene>
    <name evidence="2" type="ORF">AB6A40_009106</name>
</gene>
<dbReference type="Proteomes" id="UP001608902">
    <property type="component" value="Unassembled WGS sequence"/>
</dbReference>
<dbReference type="SMART" id="SM00670">
    <property type="entry name" value="PINc"/>
    <property type="match status" value="1"/>
</dbReference>
<evidence type="ECO:0000313" key="3">
    <source>
        <dbReference type="Proteomes" id="UP001608902"/>
    </source>
</evidence>
<dbReference type="SUPFAM" id="SSF88723">
    <property type="entry name" value="PIN domain-like"/>
    <property type="match status" value="1"/>
</dbReference>
<name>A0ABD6EZZ1_9BILA</name>
<reference evidence="2 3" key="1">
    <citation type="submission" date="2024-08" db="EMBL/GenBank/DDBJ databases">
        <title>Gnathostoma spinigerum genome.</title>
        <authorList>
            <person name="Gonzalez-Bertolin B."/>
            <person name="Monzon S."/>
            <person name="Zaballos A."/>
            <person name="Jimenez P."/>
            <person name="Dekumyoy P."/>
            <person name="Varona S."/>
            <person name="Cuesta I."/>
            <person name="Sumanam S."/>
            <person name="Adisakwattana P."/>
            <person name="Gasser R.B."/>
            <person name="Hernandez-Gonzalez A."/>
            <person name="Young N.D."/>
            <person name="Perteguer M.J."/>
        </authorList>
    </citation>
    <scope>NUCLEOTIDE SEQUENCE [LARGE SCALE GENOMIC DNA]</scope>
    <source>
        <strain evidence="2">AL3</strain>
        <tissue evidence="2">Liver</tissue>
    </source>
</reference>
<organism evidence="2 3">
    <name type="scientific">Gnathostoma spinigerum</name>
    <dbReference type="NCBI Taxonomy" id="75299"/>
    <lineage>
        <taxon>Eukaryota</taxon>
        <taxon>Metazoa</taxon>
        <taxon>Ecdysozoa</taxon>
        <taxon>Nematoda</taxon>
        <taxon>Chromadorea</taxon>
        <taxon>Rhabditida</taxon>
        <taxon>Spirurina</taxon>
        <taxon>Gnathostomatomorpha</taxon>
        <taxon>Gnathostomatoidea</taxon>
        <taxon>Gnathostomatidae</taxon>
        <taxon>Gnathostoma</taxon>
    </lineage>
</organism>
<comment type="caution">
    <text evidence="2">The sequence shown here is derived from an EMBL/GenBank/DDBJ whole genome shotgun (WGS) entry which is preliminary data.</text>
</comment>
<dbReference type="InterPro" id="IPR002716">
    <property type="entry name" value="PIN_dom"/>
</dbReference>
<dbReference type="Pfam" id="PF13638">
    <property type="entry name" value="PIN_4"/>
    <property type="match status" value="1"/>
</dbReference>
<dbReference type="InterPro" id="IPR052626">
    <property type="entry name" value="SWT1_Regulator"/>
</dbReference>
<dbReference type="Gene3D" id="3.40.50.1010">
    <property type="entry name" value="5'-nuclease"/>
    <property type="match status" value="1"/>
</dbReference>
<accession>A0ABD6EZZ1</accession>